<evidence type="ECO:0000256" key="4">
    <source>
        <dbReference type="ARBA" id="ARBA00022807"/>
    </source>
</evidence>
<name>A0A9C7USS3_9RHOD</name>
<reference evidence="7" key="2">
    <citation type="submission" date="2022-01" db="EMBL/GenBank/DDBJ databases">
        <authorList>
            <person name="Hirooka S."/>
            <person name="Miyagishima S.Y."/>
        </authorList>
    </citation>
    <scope>NUCLEOTIDE SEQUENCE</scope>
    <source>
        <strain evidence="7">NBRC 102759</strain>
    </source>
</reference>
<gene>
    <name evidence="7" type="ORF">GpartN1_g5929.t1</name>
</gene>
<dbReference type="InterPro" id="IPR003653">
    <property type="entry name" value="Peptidase_C48_C"/>
</dbReference>
<feature type="domain" description="Ubiquitin-like protease family profile" evidence="6">
    <location>
        <begin position="413"/>
        <end position="582"/>
    </location>
</feature>
<dbReference type="GO" id="GO:0016929">
    <property type="term" value="F:deSUMOylase activity"/>
    <property type="evidence" value="ECO:0007669"/>
    <property type="project" value="TreeGrafter"/>
</dbReference>
<evidence type="ECO:0000256" key="5">
    <source>
        <dbReference type="SAM" id="MobiDB-lite"/>
    </source>
</evidence>
<feature type="compositionally biased region" description="Polar residues" evidence="5">
    <location>
        <begin position="156"/>
        <end position="172"/>
    </location>
</feature>
<dbReference type="GO" id="GO:0006508">
    <property type="term" value="P:proteolysis"/>
    <property type="evidence" value="ECO:0007669"/>
    <property type="project" value="UniProtKB-KW"/>
</dbReference>
<dbReference type="InterPro" id="IPR038765">
    <property type="entry name" value="Papain-like_cys_pep_sf"/>
</dbReference>
<dbReference type="Gene3D" id="3.40.395.10">
    <property type="entry name" value="Adenoviral Proteinase, Chain A"/>
    <property type="match status" value="1"/>
</dbReference>
<dbReference type="SUPFAM" id="SSF54001">
    <property type="entry name" value="Cysteine proteinases"/>
    <property type="match status" value="1"/>
</dbReference>
<evidence type="ECO:0000256" key="2">
    <source>
        <dbReference type="ARBA" id="ARBA00022670"/>
    </source>
</evidence>
<reference evidence="7" key="1">
    <citation type="journal article" date="2022" name="Proc. Natl. Acad. Sci. U.S.A.">
        <title>Life cycle and functional genomics of the unicellular red alga Galdieria for elucidating algal and plant evolution and industrial use.</title>
        <authorList>
            <person name="Hirooka S."/>
            <person name="Itabashi T."/>
            <person name="Ichinose T.M."/>
            <person name="Onuma R."/>
            <person name="Fujiwara T."/>
            <person name="Yamashita S."/>
            <person name="Jong L.W."/>
            <person name="Tomita R."/>
            <person name="Iwane A.H."/>
            <person name="Miyagishima S.Y."/>
        </authorList>
    </citation>
    <scope>NUCLEOTIDE SEQUENCE</scope>
    <source>
        <strain evidence="7">NBRC 102759</strain>
    </source>
</reference>
<sequence length="612" mass="71382">MGLWNIFQTISLGLEQVAKLGEENSDHHSKGIANEQKPHIEDKVVSSWTNKSVAGLACDGRERVKRSSPSAIKSVQLVKRRRTHNSEEDSTSIQRELNRQNLPQARRRKLSFLEAVRRKRNLKLYSDKQSKLQLESQRKWSSEKLKENSQEGLFAANQSRPKPESQSANKSNFRLEVIRKQEKLSLQKEINMLKQRIQQLQQQEKKKVGLLAISDDAESLFEQKLLLSTTKFLEKALFHQEAFQGDETYQRSENGLLQLRSKSAIHKNRAIFFAEQVRKGLESISINKADTSVAVHKQLKTLERHEEKNEQLNSVIELSDSSDDELSENLTDENEDVELFNEFFSSSSEQFVDVSEDYLSPEELNRYLKDRFDLPYAFDEKDPLSPLSPKALTYCKFILKEPRNRLLVCRDGMKITRNDLRLLLPGKWLNDEVINFYMSLLQERNERIVADNSYPRCLFLSSFFFIKLLSGGHYDYAAVRRWTRHINIFEYDKIIIPINIKNCHWILAVIDIERKCLICFDSIGGSHLEKLQALRHWLYDEYSTKLGSKLETGAYSFEQPDVPRQANMDDCGVFCCKFAHYVSSNWELTFSAENMSYFRWRMMLEILCQRVS</sequence>
<feature type="region of interest" description="Disordered" evidence="5">
    <location>
        <begin position="78"/>
        <end position="101"/>
    </location>
</feature>
<dbReference type="EMBL" id="BQMJ01000051">
    <property type="protein sequence ID" value="GJQ14138.1"/>
    <property type="molecule type" value="Genomic_DNA"/>
</dbReference>
<evidence type="ECO:0000256" key="1">
    <source>
        <dbReference type="ARBA" id="ARBA00005234"/>
    </source>
</evidence>
<keyword evidence="2" id="KW-0645">Protease</keyword>
<dbReference type="PANTHER" id="PTHR12606">
    <property type="entry name" value="SENTRIN/SUMO-SPECIFIC PROTEASE"/>
    <property type="match status" value="1"/>
</dbReference>
<dbReference type="OrthoDB" id="1939479at2759"/>
<feature type="compositionally biased region" description="Basic and acidic residues" evidence="5">
    <location>
        <begin position="136"/>
        <end position="149"/>
    </location>
</feature>
<keyword evidence="4" id="KW-0788">Thiol protease</keyword>
<dbReference type="GO" id="GO:0016926">
    <property type="term" value="P:protein desumoylation"/>
    <property type="evidence" value="ECO:0007669"/>
    <property type="project" value="TreeGrafter"/>
</dbReference>
<evidence type="ECO:0000256" key="3">
    <source>
        <dbReference type="ARBA" id="ARBA00022801"/>
    </source>
</evidence>
<comment type="similarity">
    <text evidence="1">Belongs to the peptidase C48 family.</text>
</comment>
<evidence type="ECO:0000313" key="7">
    <source>
        <dbReference type="EMBL" id="GJQ14138.1"/>
    </source>
</evidence>
<accession>A0A9C7USS3</accession>
<dbReference type="AlphaFoldDB" id="A0A9C7USS3"/>
<dbReference type="PANTHER" id="PTHR12606:SF1">
    <property type="entry name" value="UBIQUITIN-LIKE-SPECIFIC PROTEASE 1A"/>
    <property type="match status" value="1"/>
</dbReference>
<protein>
    <recommendedName>
        <fullName evidence="6">Ubiquitin-like protease family profile domain-containing protein</fullName>
    </recommendedName>
</protein>
<feature type="compositionally biased region" description="Polar residues" evidence="5">
    <location>
        <begin position="91"/>
        <end position="101"/>
    </location>
</feature>
<comment type="caution">
    <text evidence="7">The sequence shown here is derived from an EMBL/GenBank/DDBJ whole genome shotgun (WGS) entry which is preliminary data.</text>
</comment>
<organism evidence="7 8">
    <name type="scientific">Galdieria partita</name>
    <dbReference type="NCBI Taxonomy" id="83374"/>
    <lineage>
        <taxon>Eukaryota</taxon>
        <taxon>Rhodophyta</taxon>
        <taxon>Bangiophyceae</taxon>
        <taxon>Galdieriales</taxon>
        <taxon>Galdieriaceae</taxon>
        <taxon>Galdieria</taxon>
    </lineage>
</organism>
<evidence type="ECO:0000313" key="8">
    <source>
        <dbReference type="Proteomes" id="UP001061958"/>
    </source>
</evidence>
<proteinExistence type="inferred from homology"/>
<dbReference type="Proteomes" id="UP001061958">
    <property type="component" value="Unassembled WGS sequence"/>
</dbReference>
<keyword evidence="3" id="KW-0378">Hydrolase</keyword>
<keyword evidence="8" id="KW-1185">Reference proteome</keyword>
<feature type="region of interest" description="Disordered" evidence="5">
    <location>
        <begin position="136"/>
        <end position="172"/>
    </location>
</feature>
<evidence type="ECO:0000259" key="6">
    <source>
        <dbReference type="PROSITE" id="PS50600"/>
    </source>
</evidence>
<dbReference type="PROSITE" id="PS50600">
    <property type="entry name" value="ULP_PROTEASE"/>
    <property type="match status" value="1"/>
</dbReference>
<dbReference type="Pfam" id="PF02902">
    <property type="entry name" value="Peptidase_C48"/>
    <property type="match status" value="1"/>
</dbReference>
<dbReference type="GO" id="GO:0005634">
    <property type="term" value="C:nucleus"/>
    <property type="evidence" value="ECO:0007669"/>
    <property type="project" value="TreeGrafter"/>
</dbReference>